<dbReference type="Proteomes" id="UP001057134">
    <property type="component" value="Chromosome"/>
</dbReference>
<reference evidence="1" key="1">
    <citation type="submission" date="2018-02" db="EMBL/GenBank/DDBJ databases">
        <authorList>
            <person name="Kim S.-K."/>
            <person name="Jung H.-I."/>
            <person name="Lee S.-W."/>
        </authorList>
    </citation>
    <scope>NUCLEOTIDE SEQUENCE</scope>
    <source>
        <strain evidence="1">SK3146</strain>
    </source>
</reference>
<name>A0ABY4RV66_9BACL</name>
<organism evidence="1 2">
    <name type="scientific">Paenibacillus konkukensis</name>
    <dbReference type="NCBI Taxonomy" id="2020716"/>
    <lineage>
        <taxon>Bacteria</taxon>
        <taxon>Bacillati</taxon>
        <taxon>Bacillota</taxon>
        <taxon>Bacilli</taxon>
        <taxon>Bacillales</taxon>
        <taxon>Paenibacillaceae</taxon>
        <taxon>Paenibacillus</taxon>
    </lineage>
</organism>
<protein>
    <submittedName>
        <fullName evidence="1">Uncharacterized protein</fullName>
    </submittedName>
</protein>
<sequence>MATTPDQSEHFIKELIHKNQDLFDEHDFTECKQVVTDFAEIIANLESTQFKFRRKLSDVADKFPHDIEKVVYLQGMVDGLNLAIVPLKTFVKQ</sequence>
<reference evidence="1" key="2">
    <citation type="journal article" date="2021" name="J Anim Sci Technol">
        <title>Complete genome sequence of Paenibacillus konkukensis sp. nov. SK3146 as a potential probiotic strain.</title>
        <authorList>
            <person name="Jung H.I."/>
            <person name="Park S."/>
            <person name="Niu K.M."/>
            <person name="Lee S.W."/>
            <person name="Kothari D."/>
            <person name="Yi K.J."/>
            <person name="Kim S.K."/>
        </authorList>
    </citation>
    <scope>NUCLEOTIDE SEQUENCE</scope>
    <source>
        <strain evidence="1">SK3146</strain>
    </source>
</reference>
<evidence type="ECO:0000313" key="2">
    <source>
        <dbReference type="Proteomes" id="UP001057134"/>
    </source>
</evidence>
<evidence type="ECO:0000313" key="1">
    <source>
        <dbReference type="EMBL" id="UQZ85274.1"/>
    </source>
</evidence>
<dbReference type="EMBL" id="CP027059">
    <property type="protein sequence ID" value="UQZ85274.1"/>
    <property type="molecule type" value="Genomic_DNA"/>
</dbReference>
<proteinExistence type="predicted"/>
<keyword evidence="2" id="KW-1185">Reference proteome</keyword>
<dbReference type="RefSeq" id="WP_249860932.1">
    <property type="nucleotide sequence ID" value="NZ_CP027059.1"/>
</dbReference>
<accession>A0ABY4RV66</accession>
<gene>
    <name evidence="1" type="ORF">SK3146_04563</name>
</gene>